<sequence>MTSQKFEMSRRRLMQTAGLGAAGVAGAGVLSACKADSPGGGGSGERRGTFTMVADMTPDAQHKNPLNEEDALLVYQAIAPLFYPKISNFNWSTGEYIPMLGEVSMDEDAKLLTIKVKEGIKWTDGNDVTAADVEGALLMDWANSDVNNPTWPYVDGIEVVDEQTVEVSFSTYFDRIEYWAAVRPAHSSVRYADNIAEARELFEQGTDAWGSDAQSEYMANLANLNFEDWISCGPYKFESQNDNTVVFTHNPDGLFADQVMFEKVAARAAGNTDVLNFIQTGEVDYSTNVVSPSDREALLGIDGVEQLEHKALTGAGIALSNTRHPELADYNVRKAILHAMDRDGISQVALGADGFTPNHYDSGYPVLHTEELVSDLDGLTYYDYDLDKATKAMEAAGWEKDGDKWVDPNGETKKYALIAPEGWNDWIDAATAAAKQLQEFGLNVEFQTVPHADIADMWVSGEYDMTMRHWGSPFRPMYSGSGEFAFLIENLGTKSEPGMGVETEKVETEAYGEVNVRDIYEDASSNPDEEKLKEANEKLAVIFNETLPRLPLWEDRHLTQYRTGNNIGKVEIDAGLADNDPTRDNPLVLALLNGKVTPV</sequence>
<evidence type="ECO:0000256" key="3">
    <source>
        <dbReference type="ARBA" id="ARBA00022729"/>
    </source>
</evidence>
<keyword evidence="3" id="KW-0732">Signal</keyword>
<keyword evidence="2" id="KW-0813">Transport</keyword>
<dbReference type="PANTHER" id="PTHR30290">
    <property type="entry name" value="PERIPLASMIC BINDING COMPONENT OF ABC TRANSPORTER"/>
    <property type="match status" value="1"/>
</dbReference>
<dbReference type="Gene3D" id="3.10.105.10">
    <property type="entry name" value="Dipeptide-binding Protein, Domain 3"/>
    <property type="match status" value="1"/>
</dbReference>
<dbReference type="InterPro" id="IPR006311">
    <property type="entry name" value="TAT_signal"/>
</dbReference>
<dbReference type="EMBL" id="JBHSDK010000024">
    <property type="protein sequence ID" value="MFC4336904.1"/>
    <property type="molecule type" value="Genomic_DNA"/>
</dbReference>
<evidence type="ECO:0000259" key="4">
    <source>
        <dbReference type="Pfam" id="PF00496"/>
    </source>
</evidence>
<name>A0ABV8U2C7_9ACTN</name>
<evidence type="ECO:0000256" key="1">
    <source>
        <dbReference type="ARBA" id="ARBA00005695"/>
    </source>
</evidence>
<dbReference type="InterPro" id="IPR039424">
    <property type="entry name" value="SBP_5"/>
</dbReference>
<comment type="caution">
    <text evidence="5">The sequence shown here is derived from an EMBL/GenBank/DDBJ whole genome shotgun (WGS) entry which is preliminary data.</text>
</comment>
<dbReference type="Proteomes" id="UP001595823">
    <property type="component" value="Unassembled WGS sequence"/>
</dbReference>
<dbReference type="Gene3D" id="3.40.190.10">
    <property type="entry name" value="Periplasmic binding protein-like II"/>
    <property type="match status" value="1"/>
</dbReference>
<dbReference type="InterPro" id="IPR030678">
    <property type="entry name" value="Peptide/Ni-bd"/>
</dbReference>
<evidence type="ECO:0000256" key="2">
    <source>
        <dbReference type="ARBA" id="ARBA00022448"/>
    </source>
</evidence>
<dbReference type="PROSITE" id="PS51318">
    <property type="entry name" value="TAT"/>
    <property type="match status" value="1"/>
</dbReference>
<dbReference type="SUPFAM" id="SSF53850">
    <property type="entry name" value="Periplasmic binding protein-like II"/>
    <property type="match status" value="1"/>
</dbReference>
<reference evidence="6" key="1">
    <citation type="journal article" date="2019" name="Int. J. Syst. Evol. Microbiol.">
        <title>The Global Catalogue of Microorganisms (GCM) 10K type strain sequencing project: providing services to taxonomists for standard genome sequencing and annotation.</title>
        <authorList>
            <consortium name="The Broad Institute Genomics Platform"/>
            <consortium name="The Broad Institute Genome Sequencing Center for Infectious Disease"/>
            <person name="Wu L."/>
            <person name="Ma J."/>
        </authorList>
    </citation>
    <scope>NUCLEOTIDE SEQUENCE [LARGE SCALE GENOMIC DNA]</scope>
    <source>
        <strain evidence="6">IBRC-M 10908</strain>
    </source>
</reference>
<accession>A0ABV8U2C7</accession>
<evidence type="ECO:0000313" key="5">
    <source>
        <dbReference type="EMBL" id="MFC4336904.1"/>
    </source>
</evidence>
<dbReference type="Pfam" id="PF00496">
    <property type="entry name" value="SBP_bac_5"/>
    <property type="match status" value="1"/>
</dbReference>
<gene>
    <name evidence="5" type="ORF">ACFPET_17010</name>
</gene>
<proteinExistence type="inferred from homology"/>
<dbReference type="InterPro" id="IPR000914">
    <property type="entry name" value="SBP_5_dom"/>
</dbReference>
<keyword evidence="6" id="KW-1185">Reference proteome</keyword>
<organism evidence="5 6">
    <name type="scientific">Salininema proteolyticum</name>
    <dbReference type="NCBI Taxonomy" id="1607685"/>
    <lineage>
        <taxon>Bacteria</taxon>
        <taxon>Bacillati</taxon>
        <taxon>Actinomycetota</taxon>
        <taxon>Actinomycetes</taxon>
        <taxon>Glycomycetales</taxon>
        <taxon>Glycomycetaceae</taxon>
        <taxon>Salininema</taxon>
    </lineage>
</organism>
<evidence type="ECO:0000313" key="6">
    <source>
        <dbReference type="Proteomes" id="UP001595823"/>
    </source>
</evidence>
<dbReference type="PROSITE" id="PS51257">
    <property type="entry name" value="PROKAR_LIPOPROTEIN"/>
    <property type="match status" value="1"/>
</dbReference>
<feature type="domain" description="Solute-binding protein family 5" evidence="4">
    <location>
        <begin position="97"/>
        <end position="479"/>
    </location>
</feature>
<dbReference type="PANTHER" id="PTHR30290:SF9">
    <property type="entry name" value="OLIGOPEPTIDE-BINDING PROTEIN APPA"/>
    <property type="match status" value="1"/>
</dbReference>
<protein>
    <submittedName>
        <fullName evidence="5">ABC transporter substrate-binding protein</fullName>
    </submittedName>
</protein>
<dbReference type="RefSeq" id="WP_380623315.1">
    <property type="nucleotide sequence ID" value="NZ_JBHSDK010000024.1"/>
</dbReference>
<dbReference type="PIRSF" id="PIRSF002741">
    <property type="entry name" value="MppA"/>
    <property type="match status" value="1"/>
</dbReference>
<comment type="similarity">
    <text evidence="1">Belongs to the bacterial solute-binding protein 5 family.</text>
</comment>